<dbReference type="InParanoid" id="A0A1B7MEI9"/>
<gene>
    <name evidence="1" type="ORF">K503DRAFT_806448</name>
</gene>
<evidence type="ECO:0000313" key="1">
    <source>
        <dbReference type="EMBL" id="OAX31019.1"/>
    </source>
</evidence>
<sequence>MLLGRGIERHARLAGDCLELLVLQRVLVEGVDPEGAALPSHPSYIADGQPTPHEAGDPFFRVVFPPSFEASHLYLSGCSVRGTLRNDRDARCRVHIDALSAPAPLVVSAGSTRPPFFVAGTSDFAIRPDLTKVWSHGRVSLSGGGKDSCTSAKYCKINQRLNFGGTGGPAVGRGYGLVVTMIPEGPTETPASVVLTLDVTWYLRSNL</sequence>
<dbReference type="AlphaFoldDB" id="A0A1B7MEI9"/>
<evidence type="ECO:0000313" key="2">
    <source>
        <dbReference type="Proteomes" id="UP000092154"/>
    </source>
</evidence>
<accession>A0A1B7MEI9</accession>
<protein>
    <submittedName>
        <fullName evidence="1">Uncharacterized protein</fullName>
    </submittedName>
</protein>
<proteinExistence type="predicted"/>
<name>A0A1B7MEI9_9AGAM</name>
<keyword evidence="2" id="KW-1185">Reference proteome</keyword>
<dbReference type="Proteomes" id="UP000092154">
    <property type="component" value="Unassembled WGS sequence"/>
</dbReference>
<reference evidence="1 2" key="1">
    <citation type="submission" date="2016-06" db="EMBL/GenBank/DDBJ databases">
        <title>Comparative genomics of the ectomycorrhizal sister species Rhizopogon vinicolor and Rhizopogon vesiculosus (Basidiomycota: Boletales) reveals a divergence of the mating type B locus.</title>
        <authorList>
            <consortium name="DOE Joint Genome Institute"/>
            <person name="Mujic A.B."/>
            <person name="Kuo A."/>
            <person name="Tritt A."/>
            <person name="Lipzen A."/>
            <person name="Chen C."/>
            <person name="Johnson J."/>
            <person name="Sharma A."/>
            <person name="Barry K."/>
            <person name="Grigoriev I.V."/>
            <person name="Spatafora J.W."/>
        </authorList>
    </citation>
    <scope>NUCLEOTIDE SEQUENCE [LARGE SCALE GENOMIC DNA]</scope>
    <source>
        <strain evidence="1 2">AM-OR11-026</strain>
    </source>
</reference>
<organism evidence="1 2">
    <name type="scientific">Rhizopogon vinicolor AM-OR11-026</name>
    <dbReference type="NCBI Taxonomy" id="1314800"/>
    <lineage>
        <taxon>Eukaryota</taxon>
        <taxon>Fungi</taxon>
        <taxon>Dikarya</taxon>
        <taxon>Basidiomycota</taxon>
        <taxon>Agaricomycotina</taxon>
        <taxon>Agaricomycetes</taxon>
        <taxon>Agaricomycetidae</taxon>
        <taxon>Boletales</taxon>
        <taxon>Suillineae</taxon>
        <taxon>Rhizopogonaceae</taxon>
        <taxon>Rhizopogon</taxon>
    </lineage>
</organism>
<dbReference type="EMBL" id="KV449662">
    <property type="protein sequence ID" value="OAX31019.1"/>
    <property type="molecule type" value="Genomic_DNA"/>
</dbReference>